<protein>
    <submittedName>
        <fullName evidence="2">Uncharacterized protein</fullName>
    </submittedName>
</protein>
<dbReference type="InterPro" id="IPR019034">
    <property type="entry name" value="UPF0390"/>
</dbReference>
<feature type="region of interest" description="Disordered" evidence="1">
    <location>
        <begin position="1"/>
        <end position="76"/>
    </location>
</feature>
<proteinExistence type="predicted"/>
<accession>A0A5M8Q1S8</accession>
<feature type="compositionally biased region" description="Pro residues" evidence="1">
    <location>
        <begin position="63"/>
        <end position="72"/>
    </location>
</feature>
<feature type="compositionally biased region" description="Basic and acidic residues" evidence="1">
    <location>
        <begin position="154"/>
        <end position="170"/>
    </location>
</feature>
<sequence length="194" mass="21033">MISHHAIKSIDSPMNHLVLSQTTPIPPTTTEAHHPLRPALPPKRNLAPHPPSPKWPPSAQTSFPPPPQPRPSQPFSLAVTKILAPKPAIHHNTIPQLPPSMAQGAVKKSKPATPSRRPAILGPKKGLRAIAPKKAALVKQRGMTKKHSAGLISKTERNLAEKAGHLEMLKGGKSQKKGRGGRAKSRRRRRGLNR</sequence>
<evidence type="ECO:0000256" key="1">
    <source>
        <dbReference type="SAM" id="MobiDB-lite"/>
    </source>
</evidence>
<feature type="region of interest" description="Disordered" evidence="1">
    <location>
        <begin position="90"/>
        <end position="194"/>
    </location>
</feature>
<feature type="compositionally biased region" description="Basic residues" evidence="1">
    <location>
        <begin position="173"/>
        <end position="194"/>
    </location>
</feature>
<dbReference type="EMBL" id="VXIT01000001">
    <property type="protein sequence ID" value="KAA6416154.1"/>
    <property type="molecule type" value="Genomic_DNA"/>
</dbReference>
<dbReference type="Pfam" id="PF09495">
    <property type="entry name" value="DUF2462"/>
    <property type="match status" value="1"/>
</dbReference>
<evidence type="ECO:0000313" key="2">
    <source>
        <dbReference type="EMBL" id="KAA6416154.1"/>
    </source>
</evidence>
<dbReference type="Proteomes" id="UP000324767">
    <property type="component" value="Unassembled WGS sequence"/>
</dbReference>
<dbReference type="OrthoDB" id="5239630at2759"/>
<name>A0A5M8Q1S8_9LECA</name>
<evidence type="ECO:0000313" key="3">
    <source>
        <dbReference type="Proteomes" id="UP000324767"/>
    </source>
</evidence>
<dbReference type="AlphaFoldDB" id="A0A5M8Q1S8"/>
<gene>
    <name evidence="2" type="ORF">FRX48_00874</name>
</gene>
<reference evidence="2 3" key="1">
    <citation type="submission" date="2019-09" db="EMBL/GenBank/DDBJ databases">
        <title>The hologenome of the rock-dwelling lichen Lasallia pustulata.</title>
        <authorList>
            <person name="Greshake Tzovaras B."/>
            <person name="Segers F."/>
            <person name="Bicker A."/>
            <person name="Dal Grande F."/>
            <person name="Otte J."/>
            <person name="Hankeln T."/>
            <person name="Schmitt I."/>
            <person name="Ebersberger I."/>
        </authorList>
    </citation>
    <scope>NUCLEOTIDE SEQUENCE [LARGE SCALE GENOMIC DNA]</scope>
    <source>
        <strain evidence="2">A1-1</strain>
    </source>
</reference>
<organism evidence="2 3">
    <name type="scientific">Lasallia pustulata</name>
    <dbReference type="NCBI Taxonomy" id="136370"/>
    <lineage>
        <taxon>Eukaryota</taxon>
        <taxon>Fungi</taxon>
        <taxon>Dikarya</taxon>
        <taxon>Ascomycota</taxon>
        <taxon>Pezizomycotina</taxon>
        <taxon>Lecanoromycetes</taxon>
        <taxon>OSLEUM clade</taxon>
        <taxon>Umbilicariomycetidae</taxon>
        <taxon>Umbilicariales</taxon>
        <taxon>Umbilicariaceae</taxon>
        <taxon>Lasallia</taxon>
    </lineage>
</organism>
<comment type="caution">
    <text evidence="2">The sequence shown here is derived from an EMBL/GenBank/DDBJ whole genome shotgun (WGS) entry which is preliminary data.</text>
</comment>